<dbReference type="AlphaFoldDB" id="A0A2Z6ZV37"/>
<feature type="compositionally biased region" description="Low complexity" evidence="1">
    <location>
        <begin position="60"/>
        <end position="70"/>
    </location>
</feature>
<reference evidence="2 3" key="1">
    <citation type="journal article" date="2015" name="Proc. Natl. Acad. Sci. U.S.A.">
        <title>The resurrection genome of Boea hygrometrica: A blueprint for survival of dehydration.</title>
        <authorList>
            <person name="Xiao L."/>
            <person name="Yang G."/>
            <person name="Zhang L."/>
            <person name="Yang X."/>
            <person name="Zhao S."/>
            <person name="Ji Z."/>
            <person name="Zhou Q."/>
            <person name="Hu M."/>
            <person name="Wang Y."/>
            <person name="Chen M."/>
            <person name="Xu Y."/>
            <person name="Jin H."/>
            <person name="Xiao X."/>
            <person name="Hu G."/>
            <person name="Bao F."/>
            <person name="Hu Y."/>
            <person name="Wan P."/>
            <person name="Li L."/>
            <person name="Deng X."/>
            <person name="Kuang T."/>
            <person name="Xiang C."/>
            <person name="Zhu J.K."/>
            <person name="Oliver M.J."/>
            <person name="He Y."/>
        </authorList>
    </citation>
    <scope>NUCLEOTIDE SEQUENCE [LARGE SCALE GENOMIC DNA]</scope>
    <source>
        <strain evidence="3">cv. XS01</strain>
    </source>
</reference>
<dbReference type="Proteomes" id="UP000250235">
    <property type="component" value="Unassembled WGS sequence"/>
</dbReference>
<gene>
    <name evidence="2" type="ORF">F511_46254</name>
</gene>
<name>A0A2Z6ZV37_9LAMI</name>
<proteinExistence type="predicted"/>
<protein>
    <submittedName>
        <fullName evidence="2">Uncharacterized protein</fullName>
    </submittedName>
</protein>
<evidence type="ECO:0000313" key="3">
    <source>
        <dbReference type="Proteomes" id="UP000250235"/>
    </source>
</evidence>
<dbReference type="EMBL" id="KV098799">
    <property type="protein sequence ID" value="KZT76721.1"/>
    <property type="molecule type" value="Genomic_DNA"/>
</dbReference>
<accession>A0A2Z6ZV37</accession>
<sequence length="157" mass="16603">MKIVRGARPRTAATSAALTCAIVRHPSFNVRPVVAPTSGAIVRKTAHNHQPAIARSALPRGRPSSSNRAASARREARRRAASAQTACQRVANSARPAVKLRTATMGEGGAQHPAAMRDKRACNSSDISAQAKRRVPPHMAAAGGQVPKLSFDFDLKN</sequence>
<evidence type="ECO:0000256" key="1">
    <source>
        <dbReference type="SAM" id="MobiDB-lite"/>
    </source>
</evidence>
<keyword evidence="3" id="KW-1185">Reference proteome</keyword>
<evidence type="ECO:0000313" key="2">
    <source>
        <dbReference type="EMBL" id="KZT76721.1"/>
    </source>
</evidence>
<feature type="region of interest" description="Disordered" evidence="1">
    <location>
        <begin position="47"/>
        <end position="147"/>
    </location>
</feature>
<organism evidence="2 3">
    <name type="scientific">Dorcoceras hygrometricum</name>
    <dbReference type="NCBI Taxonomy" id="472368"/>
    <lineage>
        <taxon>Eukaryota</taxon>
        <taxon>Viridiplantae</taxon>
        <taxon>Streptophyta</taxon>
        <taxon>Embryophyta</taxon>
        <taxon>Tracheophyta</taxon>
        <taxon>Spermatophyta</taxon>
        <taxon>Magnoliopsida</taxon>
        <taxon>eudicotyledons</taxon>
        <taxon>Gunneridae</taxon>
        <taxon>Pentapetalae</taxon>
        <taxon>asterids</taxon>
        <taxon>lamiids</taxon>
        <taxon>Lamiales</taxon>
        <taxon>Gesneriaceae</taxon>
        <taxon>Didymocarpoideae</taxon>
        <taxon>Trichosporeae</taxon>
        <taxon>Loxocarpinae</taxon>
        <taxon>Dorcoceras</taxon>
    </lineage>
</organism>